<protein>
    <submittedName>
        <fullName evidence="1">Uncharacterized protein</fullName>
    </submittedName>
</protein>
<dbReference type="AlphaFoldDB" id="A0A1G2P3J4"/>
<organism evidence="1 2">
    <name type="scientific">Candidatus Taylorbacteria bacterium RIFCSPLOWO2_12_FULL_44_15c</name>
    <dbReference type="NCBI Taxonomy" id="1802333"/>
    <lineage>
        <taxon>Bacteria</taxon>
        <taxon>Candidatus Tayloriibacteriota</taxon>
    </lineage>
</organism>
<proteinExistence type="predicted"/>
<sequence length="89" mass="10081">MKNGMHCESDKLDELTMGRIALKLLLFKAVKEKNIPTLEERRRGVPKVAQMIGEKPEDVAEFVRCITPCIVGRIVGSEHVSMDNWVDTK</sequence>
<name>A0A1G2P3J4_9BACT</name>
<reference evidence="1 2" key="1">
    <citation type="journal article" date="2016" name="Nat. Commun.">
        <title>Thousands of microbial genomes shed light on interconnected biogeochemical processes in an aquifer system.</title>
        <authorList>
            <person name="Anantharaman K."/>
            <person name="Brown C.T."/>
            <person name="Hug L.A."/>
            <person name="Sharon I."/>
            <person name="Castelle C.J."/>
            <person name="Probst A.J."/>
            <person name="Thomas B.C."/>
            <person name="Singh A."/>
            <person name="Wilkins M.J."/>
            <person name="Karaoz U."/>
            <person name="Brodie E.L."/>
            <person name="Williams K.H."/>
            <person name="Hubbard S.S."/>
            <person name="Banfield J.F."/>
        </authorList>
    </citation>
    <scope>NUCLEOTIDE SEQUENCE [LARGE SCALE GENOMIC DNA]</scope>
</reference>
<evidence type="ECO:0000313" key="2">
    <source>
        <dbReference type="Proteomes" id="UP000176355"/>
    </source>
</evidence>
<gene>
    <name evidence="1" type="ORF">A3G03_00070</name>
</gene>
<dbReference type="EMBL" id="MHSL01000036">
    <property type="protein sequence ID" value="OHA42900.1"/>
    <property type="molecule type" value="Genomic_DNA"/>
</dbReference>
<accession>A0A1G2P3J4</accession>
<comment type="caution">
    <text evidence="1">The sequence shown here is derived from an EMBL/GenBank/DDBJ whole genome shotgun (WGS) entry which is preliminary data.</text>
</comment>
<evidence type="ECO:0000313" key="1">
    <source>
        <dbReference type="EMBL" id="OHA42900.1"/>
    </source>
</evidence>
<dbReference type="Proteomes" id="UP000176355">
    <property type="component" value="Unassembled WGS sequence"/>
</dbReference>